<dbReference type="PROSITE" id="PS01360">
    <property type="entry name" value="ZF_MYND_1"/>
    <property type="match status" value="1"/>
</dbReference>
<evidence type="ECO:0000256" key="4">
    <source>
        <dbReference type="PROSITE-ProRule" id="PRU00134"/>
    </source>
</evidence>
<keyword evidence="2 4" id="KW-0863">Zinc-finger</keyword>
<organism evidence="7 8">
    <name type="scientific">Colletotrichum costaricense</name>
    <dbReference type="NCBI Taxonomy" id="1209916"/>
    <lineage>
        <taxon>Eukaryota</taxon>
        <taxon>Fungi</taxon>
        <taxon>Dikarya</taxon>
        <taxon>Ascomycota</taxon>
        <taxon>Pezizomycotina</taxon>
        <taxon>Sordariomycetes</taxon>
        <taxon>Hypocreomycetidae</taxon>
        <taxon>Glomerellales</taxon>
        <taxon>Glomerellaceae</taxon>
        <taxon>Colletotrichum</taxon>
        <taxon>Colletotrichum acutatum species complex</taxon>
    </lineage>
</organism>
<dbReference type="SUPFAM" id="SSF144232">
    <property type="entry name" value="HIT/MYND zinc finger-like"/>
    <property type="match status" value="1"/>
</dbReference>
<keyword evidence="3" id="KW-0862">Zinc</keyword>
<dbReference type="GO" id="GO:0008270">
    <property type="term" value="F:zinc ion binding"/>
    <property type="evidence" value="ECO:0007669"/>
    <property type="project" value="UniProtKB-KW"/>
</dbReference>
<dbReference type="InterPro" id="IPR002893">
    <property type="entry name" value="Znf_MYND"/>
</dbReference>
<gene>
    <name evidence="7" type="ORF">CCOS01_02268</name>
</gene>
<dbReference type="EMBL" id="MOOE01000002">
    <property type="protein sequence ID" value="KAK1536948.1"/>
    <property type="molecule type" value="Genomic_DNA"/>
</dbReference>
<evidence type="ECO:0000259" key="6">
    <source>
        <dbReference type="PROSITE" id="PS50865"/>
    </source>
</evidence>
<name>A0AAJ0E6B8_9PEZI</name>
<sequence>MSSCTVCKKGPPQVNLKNCAKCATTPYCSRDCQKADWKSHKKTCGRTDASAQPRGGGPSGTGAGNPTSAGTALSPPKGLDQPVTRPFTRLDNGTWLHDRPEADVYRLLIDAYRLHVEDEYNIDGDAAEDSIYGGADNGLEGFRRFLKNAAKRKGLLPAWWSAEKQAACERVGGVDEEDEEDEEEGADAYYDLGSAVEKADIIERYGDPRFPMQLRMFAEAVNLRGPGGQDGTPMRKMMASMEGGAYGPAAMGSTIDVTTMNRSNFRH</sequence>
<feature type="compositionally biased region" description="Gly residues" evidence="5">
    <location>
        <begin position="54"/>
        <end position="63"/>
    </location>
</feature>
<dbReference type="AlphaFoldDB" id="A0AAJ0E6B8"/>
<evidence type="ECO:0000256" key="2">
    <source>
        <dbReference type="ARBA" id="ARBA00022771"/>
    </source>
</evidence>
<dbReference type="Proteomes" id="UP001240678">
    <property type="component" value="Unassembled WGS sequence"/>
</dbReference>
<keyword evidence="1" id="KW-0479">Metal-binding</keyword>
<feature type="region of interest" description="Disordered" evidence="5">
    <location>
        <begin position="43"/>
        <end position="94"/>
    </location>
</feature>
<evidence type="ECO:0000256" key="5">
    <source>
        <dbReference type="SAM" id="MobiDB-lite"/>
    </source>
</evidence>
<evidence type="ECO:0000256" key="3">
    <source>
        <dbReference type="ARBA" id="ARBA00022833"/>
    </source>
</evidence>
<dbReference type="Pfam" id="PF01753">
    <property type="entry name" value="zf-MYND"/>
    <property type="match status" value="1"/>
</dbReference>
<dbReference type="PROSITE" id="PS50865">
    <property type="entry name" value="ZF_MYND_2"/>
    <property type="match status" value="1"/>
</dbReference>
<evidence type="ECO:0000256" key="1">
    <source>
        <dbReference type="ARBA" id="ARBA00022723"/>
    </source>
</evidence>
<accession>A0AAJ0E6B8</accession>
<evidence type="ECO:0000313" key="7">
    <source>
        <dbReference type="EMBL" id="KAK1536948.1"/>
    </source>
</evidence>
<dbReference type="Gene3D" id="6.10.140.2220">
    <property type="match status" value="1"/>
</dbReference>
<feature type="domain" description="MYND-type" evidence="6">
    <location>
        <begin position="4"/>
        <end position="44"/>
    </location>
</feature>
<dbReference type="RefSeq" id="XP_060319110.1">
    <property type="nucleotide sequence ID" value="XM_060450460.1"/>
</dbReference>
<dbReference type="GeneID" id="85334007"/>
<reference evidence="7 8" key="1">
    <citation type="submission" date="2016-10" db="EMBL/GenBank/DDBJ databases">
        <title>The genome sequence of Colletotrichum fioriniae PJ7.</title>
        <authorList>
            <person name="Baroncelli R."/>
        </authorList>
    </citation>
    <scope>NUCLEOTIDE SEQUENCE [LARGE SCALE GENOMIC DNA]</scope>
    <source>
        <strain evidence="7 8">IMI 309622</strain>
    </source>
</reference>
<keyword evidence="8" id="KW-1185">Reference proteome</keyword>
<evidence type="ECO:0000313" key="8">
    <source>
        <dbReference type="Proteomes" id="UP001240678"/>
    </source>
</evidence>
<comment type="caution">
    <text evidence="7">The sequence shown here is derived from an EMBL/GenBank/DDBJ whole genome shotgun (WGS) entry which is preliminary data.</text>
</comment>
<protein>
    <recommendedName>
        <fullName evidence="6">MYND-type domain-containing protein</fullName>
    </recommendedName>
</protein>
<proteinExistence type="predicted"/>